<dbReference type="InterPro" id="IPR011108">
    <property type="entry name" value="RMMBL"/>
</dbReference>
<dbReference type="PANTHER" id="PTHR11203:SF11">
    <property type="entry name" value="CLEAVAGE AND POLYADENYLATION SPECIFICITY FACTOR SUBUNIT 3"/>
    <property type="match status" value="1"/>
</dbReference>
<dbReference type="EMBL" id="JACAZE010000016">
    <property type="protein sequence ID" value="KAF7296571.1"/>
    <property type="molecule type" value="Genomic_DNA"/>
</dbReference>
<accession>A0A8H6SBN2</accession>
<evidence type="ECO:0000313" key="11">
    <source>
        <dbReference type="EMBL" id="KAF7296571.1"/>
    </source>
</evidence>
<comment type="caution">
    <text evidence="11">The sequence shown here is derived from an EMBL/GenBank/DDBJ whole genome shotgun (WGS) entry which is preliminary data.</text>
</comment>
<dbReference type="GO" id="GO:0005847">
    <property type="term" value="C:mRNA cleavage and polyadenylation specificity factor complex"/>
    <property type="evidence" value="ECO:0007669"/>
    <property type="project" value="TreeGrafter"/>
</dbReference>
<evidence type="ECO:0000256" key="7">
    <source>
        <dbReference type="ARBA" id="ARBA00023242"/>
    </source>
</evidence>
<keyword evidence="5" id="KW-0255">Endonuclease</keyword>
<dbReference type="InterPro" id="IPR036866">
    <property type="entry name" value="RibonucZ/Hydroxyglut_hydro"/>
</dbReference>
<dbReference type="Proteomes" id="UP000613580">
    <property type="component" value="Unassembled WGS sequence"/>
</dbReference>
<dbReference type="SUPFAM" id="SSF56281">
    <property type="entry name" value="Metallo-hydrolase/oxidoreductase"/>
    <property type="match status" value="1"/>
</dbReference>
<dbReference type="AlphaFoldDB" id="A0A8H6SBN2"/>
<dbReference type="Pfam" id="PF10996">
    <property type="entry name" value="Beta-Casp"/>
    <property type="match status" value="1"/>
</dbReference>
<dbReference type="OrthoDB" id="10249535at2759"/>
<evidence type="ECO:0000259" key="10">
    <source>
        <dbReference type="SMART" id="SM01098"/>
    </source>
</evidence>
<evidence type="ECO:0000256" key="4">
    <source>
        <dbReference type="ARBA" id="ARBA00022722"/>
    </source>
</evidence>
<dbReference type="GO" id="GO:0003723">
    <property type="term" value="F:RNA binding"/>
    <property type="evidence" value="ECO:0007669"/>
    <property type="project" value="TreeGrafter"/>
</dbReference>
<dbReference type="SMART" id="SM01027">
    <property type="entry name" value="Beta-Casp"/>
    <property type="match status" value="1"/>
</dbReference>
<evidence type="ECO:0000256" key="3">
    <source>
        <dbReference type="ARBA" id="ARBA00022664"/>
    </source>
</evidence>
<dbReference type="SMART" id="SM01098">
    <property type="entry name" value="CPSF73-100_C"/>
    <property type="match status" value="1"/>
</dbReference>
<dbReference type="Gene3D" id="3.60.15.10">
    <property type="entry name" value="Ribonuclease Z/Hydroxyacylglutathione hydrolase-like"/>
    <property type="match status" value="1"/>
</dbReference>
<organism evidence="11 12">
    <name type="scientific">Mycena chlorophos</name>
    <name type="common">Agaric fungus</name>
    <name type="synonym">Agaricus chlorophos</name>
    <dbReference type="NCBI Taxonomy" id="658473"/>
    <lineage>
        <taxon>Eukaryota</taxon>
        <taxon>Fungi</taxon>
        <taxon>Dikarya</taxon>
        <taxon>Basidiomycota</taxon>
        <taxon>Agaricomycotina</taxon>
        <taxon>Agaricomycetes</taxon>
        <taxon>Agaricomycetidae</taxon>
        <taxon>Agaricales</taxon>
        <taxon>Marasmiineae</taxon>
        <taxon>Mycenaceae</taxon>
        <taxon>Mycena</taxon>
    </lineage>
</organism>
<keyword evidence="6" id="KW-0378">Hydrolase</keyword>
<evidence type="ECO:0008006" key="13">
    <source>
        <dbReference type="Google" id="ProtNLM"/>
    </source>
</evidence>
<dbReference type="GO" id="GO:0004534">
    <property type="term" value="F:5'-3' RNA exonuclease activity"/>
    <property type="evidence" value="ECO:0007669"/>
    <property type="project" value="TreeGrafter"/>
</dbReference>
<evidence type="ECO:0000259" key="9">
    <source>
        <dbReference type="SMART" id="SM01027"/>
    </source>
</evidence>
<keyword evidence="4" id="KW-0540">Nuclease</keyword>
<sequence>MTSSPTLALTMLGAGQEVGRSCCVLQYRGKTVVCDAGVQPAFSGIASLPFIDELDWRTVDVLLITHFHVDHAAALTYITEKTNFREGKGQVYMSHATKALHRLMMQDFVRMSSASSEALFSAQDLAMSLSLIKTVSAHQLITPCPGISFTPYHAGHVLGACMFFIDIAGLKILYTGDYSREEDRHLLKAELPPVRPDVLIVESTFGIKSLEPRPEKEQRFTTLVHQIIRRGGHVLLPTFAVGPAQELMLVLEEYWKAHPDLHDVPIYYTSNSAHKSMAVYQTNINTMNANIRARFAQRDNPFVFKYISSLSQSRGWEKSIADGPPCVVLASPGFMQTGPSRAVFELLAPDARNGVVITGFSIKGTLARELLDQPAEIESVKGGGLMIPRRISVAEIPFSAHVDYSQNAEFIELVDAQHVVLVHGEKNTMADLKAAMTFRYKERGKILSIHTPRNLETLELTFPEERVAKVIGHLANISAQTDNVISGLLVSKDFSYALLDPRDLTAFSGLPTSTLTQRQKVAIGVKWELIRWHLEGLFGAVEEGRDHDEQGVAVIRIMDAITLTHTQEYELTLEWESSAQNDMLADSALALIVGIEKSPASLKVSSCPQAHEHPHSDHNAVSTREQRLAWFLEAHFEDVRLHAGEGDEGSNITIAIDGNVATVDVDTLIVRCENENLKTRVELVLRVAIIATASLVDIALSHPQ</sequence>
<protein>
    <recommendedName>
        <fullName evidence="13">Metallo-hydrolase/oxidoreductase</fullName>
    </recommendedName>
</protein>
<dbReference type="Pfam" id="PF16661">
    <property type="entry name" value="Lactamase_B_6"/>
    <property type="match status" value="1"/>
</dbReference>
<dbReference type="InterPro" id="IPR050698">
    <property type="entry name" value="MBL"/>
</dbReference>
<dbReference type="PANTHER" id="PTHR11203">
    <property type="entry name" value="CLEAVAGE AND POLYADENYLATION SPECIFICITY FACTOR FAMILY MEMBER"/>
    <property type="match status" value="1"/>
</dbReference>
<evidence type="ECO:0000256" key="1">
    <source>
        <dbReference type="ARBA" id="ARBA00004123"/>
    </source>
</evidence>
<evidence type="ECO:0000256" key="6">
    <source>
        <dbReference type="ARBA" id="ARBA00022801"/>
    </source>
</evidence>
<dbReference type="Pfam" id="PF11718">
    <property type="entry name" value="CPSF73-100_C"/>
    <property type="match status" value="1"/>
</dbReference>
<evidence type="ECO:0000256" key="2">
    <source>
        <dbReference type="ARBA" id="ARBA00010624"/>
    </source>
</evidence>
<feature type="domain" description="Beta-Casp" evidence="9">
    <location>
        <begin position="244"/>
        <end position="370"/>
    </location>
</feature>
<comment type="subcellular location">
    <subcellularLocation>
        <location evidence="1">Nucleus</location>
    </subcellularLocation>
</comment>
<feature type="domain" description="Metallo-beta-lactamase" evidence="8">
    <location>
        <begin position="19"/>
        <end position="232"/>
    </location>
</feature>
<name>A0A8H6SBN2_MYCCL</name>
<reference evidence="11" key="1">
    <citation type="submission" date="2020-05" db="EMBL/GenBank/DDBJ databases">
        <title>Mycena genomes resolve the evolution of fungal bioluminescence.</title>
        <authorList>
            <person name="Tsai I.J."/>
        </authorList>
    </citation>
    <scope>NUCLEOTIDE SEQUENCE</scope>
    <source>
        <strain evidence="11">110903Hualien_Pintung</strain>
    </source>
</reference>
<dbReference type="SMART" id="SM00849">
    <property type="entry name" value="Lactamase_B"/>
    <property type="match status" value="1"/>
</dbReference>
<dbReference type="Pfam" id="PF07521">
    <property type="entry name" value="RMMBL"/>
    <property type="match status" value="1"/>
</dbReference>
<comment type="similarity">
    <text evidence="2">Belongs to the metallo-beta-lactamase superfamily. RNA-metabolizing metallo-beta-lactamase-like family. CPSF2/YSH1 subfamily.</text>
</comment>
<dbReference type="GO" id="GO:0004521">
    <property type="term" value="F:RNA endonuclease activity"/>
    <property type="evidence" value="ECO:0007669"/>
    <property type="project" value="TreeGrafter"/>
</dbReference>
<dbReference type="Gene3D" id="3.40.50.10890">
    <property type="match status" value="1"/>
</dbReference>
<dbReference type="InterPro" id="IPR021718">
    <property type="entry name" value="CPSF73-100_C"/>
</dbReference>
<keyword evidence="7" id="KW-0539">Nucleus</keyword>
<keyword evidence="3" id="KW-0507">mRNA processing</keyword>
<dbReference type="InterPro" id="IPR001279">
    <property type="entry name" value="Metallo-B-lactamas"/>
</dbReference>
<evidence type="ECO:0000259" key="8">
    <source>
        <dbReference type="SMART" id="SM00849"/>
    </source>
</evidence>
<dbReference type="GO" id="GO:0006398">
    <property type="term" value="P:mRNA 3'-end processing by stem-loop binding and cleavage"/>
    <property type="evidence" value="ECO:0007669"/>
    <property type="project" value="TreeGrafter"/>
</dbReference>
<gene>
    <name evidence="11" type="ORF">HMN09_01064200</name>
</gene>
<feature type="domain" description="Pre-mRNA 3'-end-processing endonuclease polyadenylation factor C-term" evidence="10">
    <location>
        <begin position="481"/>
        <end position="695"/>
    </location>
</feature>
<evidence type="ECO:0000256" key="5">
    <source>
        <dbReference type="ARBA" id="ARBA00022759"/>
    </source>
</evidence>
<evidence type="ECO:0000313" key="12">
    <source>
        <dbReference type="Proteomes" id="UP000613580"/>
    </source>
</evidence>
<proteinExistence type="inferred from homology"/>
<dbReference type="InterPro" id="IPR022712">
    <property type="entry name" value="Beta_Casp"/>
</dbReference>
<keyword evidence="12" id="KW-1185">Reference proteome</keyword>